<name>A0A090MIT7_AFIFE</name>
<comment type="caution">
    <text evidence="2">The sequence shown here is derived from an EMBL/GenBank/DDBJ whole genome shotgun (WGS) entry which is preliminary data.</text>
</comment>
<evidence type="ECO:0000313" key="3">
    <source>
        <dbReference type="Proteomes" id="UP000035762"/>
    </source>
</evidence>
<keyword evidence="3" id="KW-1185">Reference proteome</keyword>
<organism evidence="2 3">
    <name type="scientific">Afipia felis</name>
    <name type="common">Cat scratch disease bacillus</name>
    <dbReference type="NCBI Taxonomy" id="1035"/>
    <lineage>
        <taxon>Bacteria</taxon>
        <taxon>Pseudomonadati</taxon>
        <taxon>Pseudomonadota</taxon>
        <taxon>Alphaproteobacteria</taxon>
        <taxon>Hyphomicrobiales</taxon>
        <taxon>Nitrobacteraceae</taxon>
        <taxon>Afipia</taxon>
    </lineage>
</organism>
<dbReference type="Proteomes" id="UP000035762">
    <property type="component" value="Unassembled WGS sequence"/>
</dbReference>
<evidence type="ECO:0000256" key="1">
    <source>
        <dbReference type="SAM" id="MobiDB-lite"/>
    </source>
</evidence>
<accession>A0A090MIT7</accession>
<dbReference type="STRING" id="1035.BN961_00765"/>
<dbReference type="EMBL" id="CCAZ020000001">
    <property type="protein sequence ID" value="CEG07376.1"/>
    <property type="molecule type" value="Genomic_DNA"/>
</dbReference>
<gene>
    <name evidence="2" type="ORF">BN961_00765</name>
</gene>
<proteinExistence type="predicted"/>
<reference evidence="2 3" key="1">
    <citation type="journal article" date="2014" name="Genome Announc.">
        <title>Genome Sequence of Afipia felis Strain 76713, Isolated in Hospital Water Using an Amoeba Co-Culture Procedure.</title>
        <authorList>
            <person name="Benamar S."/>
            <person name="La Scola B."/>
            <person name="Croce O."/>
        </authorList>
    </citation>
    <scope>NUCLEOTIDE SEQUENCE [LARGE SCALE GENOMIC DNA]</scope>
    <source>
        <strain evidence="2 3">76713</strain>
    </source>
</reference>
<sequence>MIAFGSAVSVGTPSSATGMPPASNEPPFSDTADTPVRPANSSPTRVSARIGALLSTEAITTTRFGSSSLIEVTSPILIPLKLTLPPVRRPEAAPSKTIRIGERCATEPRF</sequence>
<evidence type="ECO:0000313" key="2">
    <source>
        <dbReference type="EMBL" id="CEG07376.1"/>
    </source>
</evidence>
<protein>
    <submittedName>
        <fullName evidence="2">Uncharacterized protein</fullName>
    </submittedName>
</protein>
<dbReference type="AlphaFoldDB" id="A0A090MIT7"/>
<feature type="region of interest" description="Disordered" evidence="1">
    <location>
        <begin position="1"/>
        <end position="46"/>
    </location>
</feature>